<name>A0ABC9FHW6_9POAL</name>
<reference evidence="1 2" key="2">
    <citation type="submission" date="2024-10" db="EMBL/GenBank/DDBJ databases">
        <authorList>
            <person name="Ryan C."/>
        </authorList>
    </citation>
    <scope>NUCLEOTIDE SEQUENCE [LARGE SCALE GENOMIC DNA]</scope>
</reference>
<reference evidence="2" key="1">
    <citation type="submission" date="2024-06" db="EMBL/GenBank/DDBJ databases">
        <authorList>
            <person name="Ryan C."/>
        </authorList>
    </citation>
    <scope>NUCLEOTIDE SEQUENCE [LARGE SCALE GENOMIC DNA]</scope>
</reference>
<gene>
    <name evidence="1" type="ORF">URODEC1_LOCUS105359</name>
</gene>
<keyword evidence="2" id="KW-1185">Reference proteome</keyword>
<proteinExistence type="predicted"/>
<evidence type="ECO:0000313" key="1">
    <source>
        <dbReference type="EMBL" id="CAL5074704.1"/>
    </source>
</evidence>
<evidence type="ECO:0000313" key="2">
    <source>
        <dbReference type="Proteomes" id="UP001497457"/>
    </source>
</evidence>
<dbReference type="AlphaFoldDB" id="A0ABC9FHW6"/>
<dbReference type="Proteomes" id="UP001497457">
    <property type="component" value="Chromosome 6rd"/>
</dbReference>
<organism evidence="1 2">
    <name type="scientific">Urochloa decumbens</name>
    <dbReference type="NCBI Taxonomy" id="240449"/>
    <lineage>
        <taxon>Eukaryota</taxon>
        <taxon>Viridiplantae</taxon>
        <taxon>Streptophyta</taxon>
        <taxon>Embryophyta</taxon>
        <taxon>Tracheophyta</taxon>
        <taxon>Spermatophyta</taxon>
        <taxon>Magnoliopsida</taxon>
        <taxon>Liliopsida</taxon>
        <taxon>Poales</taxon>
        <taxon>Poaceae</taxon>
        <taxon>PACMAD clade</taxon>
        <taxon>Panicoideae</taxon>
        <taxon>Panicodae</taxon>
        <taxon>Paniceae</taxon>
        <taxon>Melinidinae</taxon>
        <taxon>Urochloa</taxon>
    </lineage>
</organism>
<accession>A0ABC9FHW6</accession>
<dbReference type="EMBL" id="OZ075116">
    <property type="protein sequence ID" value="CAL5074704.1"/>
    <property type="molecule type" value="Genomic_DNA"/>
</dbReference>
<protein>
    <submittedName>
        <fullName evidence="1">Uncharacterized protein</fullName>
    </submittedName>
</protein>
<sequence length="213" mass="23359">MEDTLHARISRSVVAICVSDKEKVHTDGIVISANSDFAYIIAHARLIGQYKNNPVKVILPNDNTVVIDALDILCCDEIVTIRCRNPKRGEAHGFEDLVGIVLSEHIQEHEEVHTYCSQGMYKMLVPGSILLVEDETFDHDCGADQYTDCGAPVVNEAGHLVGMCTSYGGYLTALNVRSIAQKIEAAENRVYESVEAAVQHVNEIANAVQNSHP</sequence>